<feature type="region of interest" description="Disordered" evidence="3">
    <location>
        <begin position="417"/>
        <end position="444"/>
    </location>
</feature>
<name>A0A9P6AXF6_9AGAM</name>
<reference evidence="5" key="1">
    <citation type="journal article" date="2020" name="Nat. Commun.">
        <title>Large-scale genome sequencing of mycorrhizal fungi provides insights into the early evolution of symbiotic traits.</title>
        <authorList>
            <person name="Miyauchi S."/>
            <person name="Kiss E."/>
            <person name="Kuo A."/>
            <person name="Drula E."/>
            <person name="Kohler A."/>
            <person name="Sanchez-Garcia M."/>
            <person name="Morin E."/>
            <person name="Andreopoulos B."/>
            <person name="Barry K.W."/>
            <person name="Bonito G."/>
            <person name="Buee M."/>
            <person name="Carver A."/>
            <person name="Chen C."/>
            <person name="Cichocki N."/>
            <person name="Clum A."/>
            <person name="Culley D."/>
            <person name="Crous P.W."/>
            <person name="Fauchery L."/>
            <person name="Girlanda M."/>
            <person name="Hayes R.D."/>
            <person name="Keri Z."/>
            <person name="LaButti K."/>
            <person name="Lipzen A."/>
            <person name="Lombard V."/>
            <person name="Magnuson J."/>
            <person name="Maillard F."/>
            <person name="Murat C."/>
            <person name="Nolan M."/>
            <person name="Ohm R.A."/>
            <person name="Pangilinan J."/>
            <person name="Pereira M.F."/>
            <person name="Perotto S."/>
            <person name="Peter M."/>
            <person name="Pfister S."/>
            <person name="Riley R."/>
            <person name="Sitrit Y."/>
            <person name="Stielow J.B."/>
            <person name="Szollosi G."/>
            <person name="Zifcakova L."/>
            <person name="Stursova M."/>
            <person name="Spatafora J.W."/>
            <person name="Tedersoo L."/>
            <person name="Vaario L.M."/>
            <person name="Yamada A."/>
            <person name="Yan M."/>
            <person name="Wang P."/>
            <person name="Xu J."/>
            <person name="Bruns T."/>
            <person name="Baldrian P."/>
            <person name="Vilgalys R."/>
            <person name="Dunand C."/>
            <person name="Henrissat B."/>
            <person name="Grigoriev I.V."/>
            <person name="Hibbett D."/>
            <person name="Nagy L.G."/>
            <person name="Martin F.M."/>
        </authorList>
    </citation>
    <scope>NUCLEOTIDE SEQUENCE</scope>
    <source>
        <strain evidence="5">UP504</strain>
    </source>
</reference>
<dbReference type="AlphaFoldDB" id="A0A9P6AXF6"/>
<feature type="domain" description="Homeobox" evidence="4">
    <location>
        <begin position="189"/>
        <end position="233"/>
    </location>
</feature>
<dbReference type="PROSITE" id="PS50071">
    <property type="entry name" value="HOMEOBOX_2"/>
    <property type="match status" value="1"/>
</dbReference>
<organism evidence="5 6">
    <name type="scientific">Hydnum rufescens UP504</name>
    <dbReference type="NCBI Taxonomy" id="1448309"/>
    <lineage>
        <taxon>Eukaryota</taxon>
        <taxon>Fungi</taxon>
        <taxon>Dikarya</taxon>
        <taxon>Basidiomycota</taxon>
        <taxon>Agaricomycotina</taxon>
        <taxon>Agaricomycetes</taxon>
        <taxon>Cantharellales</taxon>
        <taxon>Hydnaceae</taxon>
        <taxon>Hydnum</taxon>
    </lineage>
</organism>
<feature type="compositionally biased region" description="Polar residues" evidence="3">
    <location>
        <begin position="417"/>
        <end position="428"/>
    </location>
</feature>
<dbReference type="Gene3D" id="1.10.10.60">
    <property type="entry name" value="Homeodomain-like"/>
    <property type="match status" value="1"/>
</dbReference>
<evidence type="ECO:0000256" key="1">
    <source>
        <dbReference type="PROSITE-ProRule" id="PRU00108"/>
    </source>
</evidence>
<dbReference type="CDD" id="cd00086">
    <property type="entry name" value="homeodomain"/>
    <property type="match status" value="1"/>
</dbReference>
<evidence type="ECO:0000259" key="4">
    <source>
        <dbReference type="PROSITE" id="PS50071"/>
    </source>
</evidence>
<dbReference type="GO" id="GO:0005634">
    <property type="term" value="C:nucleus"/>
    <property type="evidence" value="ECO:0007669"/>
    <property type="project" value="UniProtKB-SubCell"/>
</dbReference>
<feature type="region of interest" description="Disordered" evidence="3">
    <location>
        <begin position="146"/>
        <end position="176"/>
    </location>
</feature>
<feature type="region of interest" description="Disordered" evidence="3">
    <location>
        <begin position="247"/>
        <end position="292"/>
    </location>
</feature>
<feature type="compositionally biased region" description="Acidic residues" evidence="3">
    <location>
        <begin position="273"/>
        <end position="287"/>
    </location>
</feature>
<feature type="DNA-binding region" description="Homeobox" evidence="1">
    <location>
        <begin position="191"/>
        <end position="234"/>
    </location>
</feature>
<dbReference type="InterPro" id="IPR009057">
    <property type="entry name" value="Homeodomain-like_sf"/>
</dbReference>
<keyword evidence="1 2" id="KW-0371">Homeobox</keyword>
<accession>A0A9P6AXF6</accession>
<keyword evidence="1 2" id="KW-0539">Nucleus</keyword>
<comment type="caution">
    <text evidence="5">The sequence shown here is derived from an EMBL/GenBank/DDBJ whole genome shotgun (WGS) entry which is preliminary data.</text>
</comment>
<feature type="region of interest" description="Disordered" evidence="3">
    <location>
        <begin position="529"/>
        <end position="596"/>
    </location>
</feature>
<keyword evidence="6" id="KW-1185">Reference proteome</keyword>
<feature type="region of interest" description="Disordered" evidence="3">
    <location>
        <begin position="317"/>
        <end position="354"/>
    </location>
</feature>
<proteinExistence type="predicted"/>
<evidence type="ECO:0000313" key="6">
    <source>
        <dbReference type="Proteomes" id="UP000886523"/>
    </source>
</evidence>
<feature type="compositionally biased region" description="Low complexity" evidence="3">
    <location>
        <begin position="322"/>
        <end position="354"/>
    </location>
</feature>
<evidence type="ECO:0000256" key="2">
    <source>
        <dbReference type="RuleBase" id="RU000682"/>
    </source>
</evidence>
<feature type="compositionally biased region" description="Low complexity" evidence="3">
    <location>
        <begin position="559"/>
        <end position="568"/>
    </location>
</feature>
<sequence>MMDLEGFLRHVESSTVPLLQAIADLNLQSVPINNDSPRALHLEQRARSATIKPPRLDITTELQALGLDPSVAGEQGRRFDDLIETERASAAKDLSELAYRIVRGPEISGRNLEALLDRTVFIAQRQFEERAQRTKATALEIAREQINFSPRHSHGEHSDSESDNGDIRINDPDSDSEEAVNIECYYPVLEEMFLRGVVRPSRNEKLKLSEHTGIPYYNLGIWFQNRRDRGPHAGKGEWMRKYTESRSITPASHVSATNGAETDDSVSDHGMSEFDEDEWETDPEDVPDLNLLELGPLAPDLPGFSISSSSCQSYPIPDLSVSDSTPSTPFASSSRSISFGSSSDSFSRTDSSFVSTGASRSYTFVDFTRAGPFTVADQRVFAIIWSTSDTNAVHVILTLRFTVVLLFRPSLTVWGTQMRSNTPSTGPSTPDEGPRTPPTSSFEFDFGLSPAVNDPSSETPPMTLRSFNFEFSLTPSPNQGKFNDVDLSFGSFDIAPYSSVASFFDSFNADLDTPLRLIPRQIVQVPIPTSGVNENNWRPDPTPEPTEVGSQEDTIESRLLAAAASVVSKNPNQQPHNPSPFKLALDHPTSPRQPPH</sequence>
<dbReference type="EMBL" id="MU128970">
    <property type="protein sequence ID" value="KAF9513584.1"/>
    <property type="molecule type" value="Genomic_DNA"/>
</dbReference>
<gene>
    <name evidence="5" type="ORF">BS47DRAFT_1393156</name>
</gene>
<comment type="subcellular location">
    <subcellularLocation>
        <location evidence="1 2">Nucleus</location>
    </subcellularLocation>
</comment>
<keyword evidence="1 2" id="KW-0238">DNA-binding</keyword>
<dbReference type="OrthoDB" id="6159439at2759"/>
<feature type="compositionally biased region" description="Polar residues" evidence="3">
    <location>
        <begin position="247"/>
        <end position="260"/>
    </location>
</feature>
<feature type="compositionally biased region" description="Basic and acidic residues" evidence="3">
    <location>
        <begin position="153"/>
        <end position="171"/>
    </location>
</feature>
<dbReference type="SUPFAM" id="SSF46689">
    <property type="entry name" value="Homeodomain-like"/>
    <property type="match status" value="1"/>
</dbReference>
<dbReference type="Proteomes" id="UP000886523">
    <property type="component" value="Unassembled WGS sequence"/>
</dbReference>
<evidence type="ECO:0000256" key="3">
    <source>
        <dbReference type="SAM" id="MobiDB-lite"/>
    </source>
</evidence>
<evidence type="ECO:0000313" key="5">
    <source>
        <dbReference type="EMBL" id="KAF9513584.1"/>
    </source>
</evidence>
<protein>
    <recommendedName>
        <fullName evidence="4">Homeobox domain-containing protein</fullName>
    </recommendedName>
</protein>
<dbReference type="Pfam" id="PF00046">
    <property type="entry name" value="Homeodomain"/>
    <property type="match status" value="1"/>
</dbReference>
<dbReference type="InterPro" id="IPR001356">
    <property type="entry name" value="HD"/>
</dbReference>
<dbReference type="GO" id="GO:0003677">
    <property type="term" value="F:DNA binding"/>
    <property type="evidence" value="ECO:0007669"/>
    <property type="project" value="UniProtKB-UniRule"/>
</dbReference>